<evidence type="ECO:0000256" key="1">
    <source>
        <dbReference type="ARBA" id="ARBA00012540"/>
    </source>
</evidence>
<gene>
    <name evidence="7" type="ORF">S12H4_49351</name>
</gene>
<sequence length="247" mass="28304">GYYRVVSGSDIQDPKYNINPPGVDENYYFPYYEKVKRDPSRTSYWEKRLFFKDYPDVSGVIKDPEKPLLFTMARLDKIKNLSGLVEAFCKNPALNEMANLIVAAGTIHFEESRDEEEKNEIRKIYDLVNNYNLDGKFRWLPSINKRETGEVYRIIADRRGIFVQPALFEGFGLTILEAMLSGLPTFGTMYGGPSEIIEDGLGGFLINPHDSESLSGVILTFLKKAKNNPAYWHKISEAGIKRVREHF</sequence>
<evidence type="ECO:0000259" key="6">
    <source>
        <dbReference type="Pfam" id="PF00862"/>
    </source>
</evidence>
<reference evidence="7" key="1">
    <citation type="journal article" date="2014" name="Front. Microbiol.">
        <title>High frequency of phylogenetically diverse reductive dehalogenase-homologous genes in deep subseafloor sedimentary metagenomes.</title>
        <authorList>
            <person name="Kawai M."/>
            <person name="Futagami T."/>
            <person name="Toyoda A."/>
            <person name="Takaki Y."/>
            <person name="Nishi S."/>
            <person name="Hori S."/>
            <person name="Arai W."/>
            <person name="Tsubouchi T."/>
            <person name="Morono Y."/>
            <person name="Uchiyama I."/>
            <person name="Ito T."/>
            <person name="Fujiyama A."/>
            <person name="Inagaki F."/>
            <person name="Takami H."/>
        </authorList>
    </citation>
    <scope>NUCLEOTIDE SEQUENCE</scope>
    <source>
        <strain evidence="7">Expedition CK06-06</strain>
    </source>
</reference>
<feature type="non-terminal residue" evidence="7">
    <location>
        <position position="1"/>
    </location>
</feature>
<dbReference type="Gene3D" id="3.40.50.2000">
    <property type="entry name" value="Glycogen Phosphorylase B"/>
    <property type="match status" value="1"/>
</dbReference>
<dbReference type="InterPro" id="IPR000368">
    <property type="entry name" value="Sucrose_synth_GT-B1"/>
</dbReference>
<dbReference type="Pfam" id="PF00862">
    <property type="entry name" value="GT-B_Sucrose_synth"/>
    <property type="match status" value="1"/>
</dbReference>
<dbReference type="InterPro" id="IPR012820">
    <property type="entry name" value="Sucrose_synthase_pln/cyn"/>
</dbReference>
<evidence type="ECO:0000256" key="3">
    <source>
        <dbReference type="ARBA" id="ARBA00022679"/>
    </source>
</evidence>
<dbReference type="GO" id="GO:0005985">
    <property type="term" value="P:sucrose metabolic process"/>
    <property type="evidence" value="ECO:0007669"/>
    <property type="project" value="InterPro"/>
</dbReference>
<dbReference type="Pfam" id="PF00534">
    <property type="entry name" value="Glycos_transf_1"/>
    <property type="match status" value="1"/>
</dbReference>
<feature type="domain" description="Glycosyl transferase family 1" evidence="5">
    <location>
        <begin position="62"/>
        <end position="227"/>
    </location>
</feature>
<dbReference type="PANTHER" id="PTHR45839">
    <property type="match status" value="1"/>
</dbReference>
<dbReference type="EC" id="2.4.1.13" evidence="1"/>
<evidence type="ECO:0000256" key="4">
    <source>
        <dbReference type="ARBA" id="ARBA00049030"/>
    </source>
</evidence>
<dbReference type="AlphaFoldDB" id="X1U1U2"/>
<accession>X1U1U2</accession>
<keyword evidence="2" id="KW-0328">Glycosyltransferase</keyword>
<feature type="domain" description="Sucrose synthase first GT-B" evidence="6">
    <location>
        <begin position="1"/>
        <end position="46"/>
    </location>
</feature>
<keyword evidence="3" id="KW-0808">Transferase</keyword>
<organism evidence="7">
    <name type="scientific">marine sediment metagenome</name>
    <dbReference type="NCBI Taxonomy" id="412755"/>
    <lineage>
        <taxon>unclassified sequences</taxon>
        <taxon>metagenomes</taxon>
        <taxon>ecological metagenomes</taxon>
    </lineage>
</organism>
<comment type="catalytic activity">
    <reaction evidence="4">
        <text>an NDP-alpha-D-glucose + D-fructose = a ribonucleoside 5'-diphosphate + sucrose + H(+)</text>
        <dbReference type="Rhea" id="RHEA:16241"/>
        <dbReference type="ChEBI" id="CHEBI:15378"/>
        <dbReference type="ChEBI" id="CHEBI:17992"/>
        <dbReference type="ChEBI" id="CHEBI:37721"/>
        <dbReference type="ChEBI" id="CHEBI:57930"/>
        <dbReference type="ChEBI" id="CHEBI:76533"/>
        <dbReference type="EC" id="2.4.1.13"/>
    </reaction>
</comment>
<dbReference type="EMBL" id="BARW01030949">
    <property type="protein sequence ID" value="GAJ11464.1"/>
    <property type="molecule type" value="Genomic_DNA"/>
</dbReference>
<dbReference type="SUPFAM" id="SSF53756">
    <property type="entry name" value="UDP-Glycosyltransferase/glycogen phosphorylase"/>
    <property type="match status" value="1"/>
</dbReference>
<evidence type="ECO:0000313" key="7">
    <source>
        <dbReference type="EMBL" id="GAJ11464.1"/>
    </source>
</evidence>
<feature type="non-terminal residue" evidence="7">
    <location>
        <position position="247"/>
    </location>
</feature>
<evidence type="ECO:0000256" key="2">
    <source>
        <dbReference type="ARBA" id="ARBA00022676"/>
    </source>
</evidence>
<dbReference type="PANTHER" id="PTHR45839:SF7">
    <property type="entry name" value="SUCROSE SYNTHASE 1"/>
    <property type="match status" value="1"/>
</dbReference>
<dbReference type="InterPro" id="IPR001296">
    <property type="entry name" value="Glyco_trans_1"/>
</dbReference>
<comment type="caution">
    <text evidence="7">The sequence shown here is derived from an EMBL/GenBank/DDBJ whole genome shotgun (WGS) entry which is preliminary data.</text>
</comment>
<name>X1U1U2_9ZZZZ</name>
<evidence type="ECO:0000259" key="5">
    <source>
        <dbReference type="Pfam" id="PF00534"/>
    </source>
</evidence>
<protein>
    <recommendedName>
        <fullName evidence="1">sucrose synthase</fullName>
        <ecNumber evidence="1">2.4.1.13</ecNumber>
    </recommendedName>
</protein>
<dbReference type="GO" id="GO:0016157">
    <property type="term" value="F:sucrose synthase activity"/>
    <property type="evidence" value="ECO:0007669"/>
    <property type="project" value="UniProtKB-EC"/>
</dbReference>
<proteinExistence type="predicted"/>